<feature type="chain" id="PRO_5044837846" description="Ricin B lectin domain-containing protein" evidence="1">
    <location>
        <begin position="28"/>
        <end position="178"/>
    </location>
</feature>
<sequence length="178" mass="20292">MKPSTKKLAVLALSAMKLSQEVVVAQAVVPDNYIGGFRLRLYWEEGYNWQDSSGEKFWCMECDGNCEDGDKMRIDNCNSSKEQRFIFGAKTKHPSSNPSLCLTTDGSGSDDPIKLRTCNNSSKQNFQELKKNGRFELQPEDMNSKCVSQKHHPKAKEPIYPESCDKTRDTKTTYWITF</sequence>
<evidence type="ECO:0000256" key="1">
    <source>
        <dbReference type="SAM" id="SignalP"/>
    </source>
</evidence>
<dbReference type="InterPro" id="IPR035992">
    <property type="entry name" value="Ricin_B-like_lectins"/>
</dbReference>
<dbReference type="SUPFAM" id="SSF50370">
    <property type="entry name" value="Ricin B-like lectins"/>
    <property type="match status" value="1"/>
</dbReference>
<keyword evidence="4" id="KW-1185">Reference proteome</keyword>
<dbReference type="PROSITE" id="PS50231">
    <property type="entry name" value="RICIN_B_LECTIN"/>
    <property type="match status" value="1"/>
</dbReference>
<organism evidence="3 4">
    <name type="scientific">Cyclotella atomus</name>
    <dbReference type="NCBI Taxonomy" id="382360"/>
    <lineage>
        <taxon>Eukaryota</taxon>
        <taxon>Sar</taxon>
        <taxon>Stramenopiles</taxon>
        <taxon>Ochrophyta</taxon>
        <taxon>Bacillariophyta</taxon>
        <taxon>Coscinodiscophyceae</taxon>
        <taxon>Thalassiosirophycidae</taxon>
        <taxon>Stephanodiscales</taxon>
        <taxon>Stephanodiscaceae</taxon>
        <taxon>Cyclotella</taxon>
    </lineage>
</organism>
<evidence type="ECO:0000259" key="2">
    <source>
        <dbReference type="Pfam" id="PF00652"/>
    </source>
</evidence>
<dbReference type="Proteomes" id="UP001530400">
    <property type="component" value="Unassembled WGS sequence"/>
</dbReference>
<name>A0ABD3Q0Z5_9STRA</name>
<evidence type="ECO:0000313" key="3">
    <source>
        <dbReference type="EMBL" id="KAL3794108.1"/>
    </source>
</evidence>
<accession>A0ABD3Q0Z5</accession>
<dbReference type="EMBL" id="JALLPJ020000371">
    <property type="protein sequence ID" value="KAL3794108.1"/>
    <property type="molecule type" value="Genomic_DNA"/>
</dbReference>
<dbReference type="Pfam" id="PF00652">
    <property type="entry name" value="Ricin_B_lectin"/>
    <property type="match status" value="1"/>
</dbReference>
<comment type="caution">
    <text evidence="3">The sequence shown here is derived from an EMBL/GenBank/DDBJ whole genome shotgun (WGS) entry which is preliminary data.</text>
</comment>
<feature type="domain" description="Ricin B lectin" evidence="2">
    <location>
        <begin position="59"/>
        <end position="169"/>
    </location>
</feature>
<feature type="signal peptide" evidence="1">
    <location>
        <begin position="1"/>
        <end position="27"/>
    </location>
</feature>
<dbReference type="AlphaFoldDB" id="A0ABD3Q0Z5"/>
<keyword evidence="1" id="KW-0732">Signal</keyword>
<dbReference type="Gene3D" id="2.80.10.50">
    <property type="match status" value="1"/>
</dbReference>
<gene>
    <name evidence="3" type="ORF">ACHAWO_010959</name>
</gene>
<dbReference type="InterPro" id="IPR000772">
    <property type="entry name" value="Ricin_B_lectin"/>
</dbReference>
<proteinExistence type="predicted"/>
<evidence type="ECO:0000313" key="4">
    <source>
        <dbReference type="Proteomes" id="UP001530400"/>
    </source>
</evidence>
<protein>
    <recommendedName>
        <fullName evidence="2">Ricin B lectin domain-containing protein</fullName>
    </recommendedName>
</protein>
<reference evidence="3 4" key="1">
    <citation type="submission" date="2024-10" db="EMBL/GenBank/DDBJ databases">
        <title>Updated reference genomes for cyclostephanoid diatoms.</title>
        <authorList>
            <person name="Roberts W.R."/>
            <person name="Alverson A.J."/>
        </authorList>
    </citation>
    <scope>NUCLEOTIDE SEQUENCE [LARGE SCALE GENOMIC DNA]</scope>
    <source>
        <strain evidence="3 4">AJA010-31</strain>
    </source>
</reference>